<evidence type="ECO:0000313" key="2">
    <source>
        <dbReference type="EMBL" id="KAK1452477.1"/>
    </source>
</evidence>
<evidence type="ECO:0000313" key="3">
    <source>
        <dbReference type="Proteomes" id="UP001239213"/>
    </source>
</evidence>
<proteinExistence type="predicted"/>
<sequence length="884" mass="96978">MFLPGGYLALTRSASEASAVTFSCSLDSSLVGSVDCFGRARVLLKLVSLMAKMTAETRKGEDGGRRAIEMLGKKGKKKWKMVVGERDKMDTTTGNAGRRTPHRKDLLLGRRYKMNRGELGTAKYLPACLRLGTLGYKYSTTYLEQDPEPNVRIGELLPAIPSITYTEQRYLTARGKYLRKREVLCLAKSGGRAARVGVSEGQPITDWQLYTTQLARLEYEYFAPEVFQSGGYHPSSGNRRQTERKPEAEQKHTTTLLPATINVSINAMRRHDPDSVAKAQCPAQTRAGLSCHCPVSLKSSPFKSSSADADIAPLESLEAADHFPNFSYPRPPKSTGAYGNLTEGKALDHFGRGADPPPRVFAPVSWRVVHSMLHAASLQPTRPTTPFRHHPSRLFPRFYLSYIDKLANLTFGKSRNSPLGSGEKEGGTWEIRGMAPGAVTLVPGPPIIAIYPYRIGSTPVDDRFLVTGGPNDSPPGTKAAWPTPATQTGPILHLCSALQGLSIVNTGPDLAPRLNYRIFCDRRDFRCLETYDAYSYTDQQPSSLSTRPGIQCICCDDNQTLPSEFGSTRQGPTDSEIVDCPNVTLNNASSVIMSPPKTDPPIQKHVTPKPRYLCGTAIAKLYPLPAFRASGLRVSGTCNFRGSRKHNVATVSNARVLIFVHLQTTFGPVRKADLSHDMGICRPKHETGEVEQTTPLCYFVLTLLSRRISSKIRLQKSGAPSLSLIPQSLPHATLLTFVELQGSLCCVGKFYPIKCTMDDPIAALHRDISFMQKTQGETQSAQAASPLARSLPHAPAARRGIPRRSLLVQIQVEEAQNVTGPFRTWPTYAMNSSLTLLGKPDHFGLVLEMQMASVYGIAPIIRHASCRQTRGIRMFAPVLPLFVG</sequence>
<dbReference type="AlphaFoldDB" id="A0AAI9XLL0"/>
<keyword evidence="3" id="KW-1185">Reference proteome</keyword>
<dbReference type="Proteomes" id="UP001239213">
    <property type="component" value="Unassembled WGS sequence"/>
</dbReference>
<reference evidence="2" key="1">
    <citation type="submission" date="2016-11" db="EMBL/GenBank/DDBJ databases">
        <title>The genome sequence of Colletotrichum cuscutae.</title>
        <authorList>
            <person name="Baroncelli R."/>
        </authorList>
    </citation>
    <scope>NUCLEOTIDE SEQUENCE</scope>
    <source>
        <strain evidence="2">IMI 304802</strain>
    </source>
</reference>
<organism evidence="2 3">
    <name type="scientific">Colletotrichum cuscutae</name>
    <dbReference type="NCBI Taxonomy" id="1209917"/>
    <lineage>
        <taxon>Eukaryota</taxon>
        <taxon>Fungi</taxon>
        <taxon>Dikarya</taxon>
        <taxon>Ascomycota</taxon>
        <taxon>Pezizomycotina</taxon>
        <taxon>Sordariomycetes</taxon>
        <taxon>Hypocreomycetidae</taxon>
        <taxon>Glomerellales</taxon>
        <taxon>Glomerellaceae</taxon>
        <taxon>Colletotrichum</taxon>
        <taxon>Colletotrichum acutatum species complex</taxon>
    </lineage>
</organism>
<protein>
    <submittedName>
        <fullName evidence="2">Uncharacterized protein</fullName>
    </submittedName>
</protein>
<dbReference type="EMBL" id="MPDP01000297">
    <property type="protein sequence ID" value="KAK1452477.1"/>
    <property type="molecule type" value="Genomic_DNA"/>
</dbReference>
<comment type="caution">
    <text evidence="2">The sequence shown here is derived from an EMBL/GenBank/DDBJ whole genome shotgun (WGS) entry which is preliminary data.</text>
</comment>
<gene>
    <name evidence="2" type="ORF">CCUS01_10954</name>
</gene>
<feature type="region of interest" description="Disordered" evidence="1">
    <location>
        <begin position="230"/>
        <end position="252"/>
    </location>
</feature>
<feature type="compositionally biased region" description="Basic and acidic residues" evidence="1">
    <location>
        <begin position="240"/>
        <end position="252"/>
    </location>
</feature>
<name>A0AAI9XLL0_9PEZI</name>
<evidence type="ECO:0000256" key="1">
    <source>
        <dbReference type="SAM" id="MobiDB-lite"/>
    </source>
</evidence>
<accession>A0AAI9XLL0</accession>